<organism evidence="8 9">
    <name type="scientific">Stegodyphus mimosarum</name>
    <name type="common">African social velvet spider</name>
    <dbReference type="NCBI Taxonomy" id="407821"/>
    <lineage>
        <taxon>Eukaryota</taxon>
        <taxon>Metazoa</taxon>
        <taxon>Ecdysozoa</taxon>
        <taxon>Arthropoda</taxon>
        <taxon>Chelicerata</taxon>
        <taxon>Arachnida</taxon>
        <taxon>Araneae</taxon>
        <taxon>Araneomorphae</taxon>
        <taxon>Entelegynae</taxon>
        <taxon>Eresoidea</taxon>
        <taxon>Eresidae</taxon>
        <taxon>Stegodyphus</taxon>
    </lineage>
</organism>
<evidence type="ECO:0000256" key="3">
    <source>
        <dbReference type="ARBA" id="ARBA00022989"/>
    </source>
</evidence>
<dbReference type="OMA" id="RCVSENA"/>
<accession>A0A087T2Z7</accession>
<evidence type="ECO:0000256" key="6">
    <source>
        <dbReference type="SAM" id="Phobius"/>
    </source>
</evidence>
<keyword evidence="4 6" id="KW-0472">Membrane</keyword>
<evidence type="ECO:0000256" key="1">
    <source>
        <dbReference type="ARBA" id="ARBA00004141"/>
    </source>
</evidence>
<evidence type="ECO:0000256" key="2">
    <source>
        <dbReference type="ARBA" id="ARBA00022692"/>
    </source>
</evidence>
<reference evidence="8 9" key="1">
    <citation type="submission" date="2013-11" db="EMBL/GenBank/DDBJ databases">
        <title>Genome sequencing of Stegodyphus mimosarum.</title>
        <authorList>
            <person name="Bechsgaard J."/>
        </authorList>
    </citation>
    <scope>NUCLEOTIDE SEQUENCE [LARGE SCALE GENOMIC DNA]</scope>
</reference>
<feature type="region of interest" description="Disordered" evidence="5">
    <location>
        <begin position="96"/>
        <end position="119"/>
    </location>
</feature>
<feature type="transmembrane region" description="Helical" evidence="6">
    <location>
        <begin position="49"/>
        <end position="66"/>
    </location>
</feature>
<dbReference type="GO" id="GO:0016020">
    <property type="term" value="C:membrane"/>
    <property type="evidence" value="ECO:0007669"/>
    <property type="project" value="UniProtKB-SubCell"/>
</dbReference>
<proteinExistence type="predicted"/>
<sequence>MAVYQQSSELYPTTIRSIGMGMSGTFAGLANIIVPYVVFLAIYGKYLPYLIIGMVCILAGFSATFLPETLNEILPQTIYDAEKFGKDQKFFSCGGRKRSISEEEQSPKLLNGVKDTDST</sequence>
<evidence type="ECO:0000313" key="8">
    <source>
        <dbReference type="EMBL" id="KFM59486.1"/>
    </source>
</evidence>
<evidence type="ECO:0000313" key="9">
    <source>
        <dbReference type="Proteomes" id="UP000054359"/>
    </source>
</evidence>
<dbReference type="OrthoDB" id="3936150at2759"/>
<dbReference type="PROSITE" id="PS50850">
    <property type="entry name" value="MFS"/>
    <property type="match status" value="1"/>
</dbReference>
<dbReference type="PANTHER" id="PTHR24064">
    <property type="entry name" value="SOLUTE CARRIER FAMILY 22 MEMBER"/>
    <property type="match status" value="1"/>
</dbReference>
<keyword evidence="2 6" id="KW-0812">Transmembrane</keyword>
<evidence type="ECO:0000256" key="5">
    <source>
        <dbReference type="SAM" id="MobiDB-lite"/>
    </source>
</evidence>
<dbReference type="GO" id="GO:0022857">
    <property type="term" value="F:transmembrane transporter activity"/>
    <property type="evidence" value="ECO:0007669"/>
    <property type="project" value="InterPro"/>
</dbReference>
<dbReference type="Gene3D" id="1.20.1250.20">
    <property type="entry name" value="MFS general substrate transporter like domains"/>
    <property type="match status" value="1"/>
</dbReference>
<dbReference type="Proteomes" id="UP000054359">
    <property type="component" value="Unassembled WGS sequence"/>
</dbReference>
<feature type="non-terminal residue" evidence="8">
    <location>
        <position position="119"/>
    </location>
</feature>
<dbReference type="SUPFAM" id="SSF103473">
    <property type="entry name" value="MFS general substrate transporter"/>
    <property type="match status" value="1"/>
</dbReference>
<dbReference type="STRING" id="407821.A0A087T2Z7"/>
<evidence type="ECO:0000259" key="7">
    <source>
        <dbReference type="PROSITE" id="PS50850"/>
    </source>
</evidence>
<dbReference type="EMBL" id="KK113156">
    <property type="protein sequence ID" value="KFM59486.1"/>
    <property type="molecule type" value="Genomic_DNA"/>
</dbReference>
<evidence type="ECO:0000256" key="4">
    <source>
        <dbReference type="ARBA" id="ARBA00023136"/>
    </source>
</evidence>
<comment type="subcellular location">
    <subcellularLocation>
        <location evidence="1">Membrane</location>
        <topology evidence="1">Multi-pass membrane protein</topology>
    </subcellularLocation>
</comment>
<feature type="transmembrane region" description="Helical" evidence="6">
    <location>
        <begin position="21"/>
        <end position="43"/>
    </location>
</feature>
<name>A0A087T2Z7_STEMI</name>
<dbReference type="Pfam" id="PF00083">
    <property type="entry name" value="Sugar_tr"/>
    <property type="match status" value="1"/>
</dbReference>
<dbReference type="InterPro" id="IPR005828">
    <property type="entry name" value="MFS_sugar_transport-like"/>
</dbReference>
<keyword evidence="3 6" id="KW-1133">Transmembrane helix</keyword>
<keyword evidence="9" id="KW-1185">Reference proteome</keyword>
<protein>
    <submittedName>
        <fullName evidence="8">Organic cation transporter 1</fullName>
    </submittedName>
</protein>
<dbReference type="AlphaFoldDB" id="A0A087T2Z7"/>
<gene>
    <name evidence="8" type="ORF">X975_11509</name>
</gene>
<feature type="domain" description="Major facilitator superfamily (MFS) profile" evidence="7">
    <location>
        <begin position="1"/>
        <end position="71"/>
    </location>
</feature>
<dbReference type="InterPro" id="IPR020846">
    <property type="entry name" value="MFS_dom"/>
</dbReference>
<dbReference type="InterPro" id="IPR036259">
    <property type="entry name" value="MFS_trans_sf"/>
</dbReference>